<dbReference type="Pfam" id="PF13519">
    <property type="entry name" value="VWA_2"/>
    <property type="match status" value="1"/>
</dbReference>
<dbReference type="EMBL" id="CP000448">
    <property type="protein sequence ID" value="ABI69015.1"/>
    <property type="molecule type" value="Genomic_DNA"/>
</dbReference>
<feature type="transmembrane region" description="Helical" evidence="1">
    <location>
        <begin position="81"/>
        <end position="102"/>
    </location>
</feature>
<keyword evidence="1" id="KW-0812">Transmembrane</keyword>
<evidence type="ECO:0000313" key="3">
    <source>
        <dbReference type="EMBL" id="ABI69015.1"/>
    </source>
</evidence>
<dbReference type="PANTHER" id="PTHR37464">
    <property type="entry name" value="BLL2463 PROTEIN"/>
    <property type="match status" value="1"/>
</dbReference>
<dbReference type="OrthoDB" id="9780136at2"/>
<keyword evidence="1" id="KW-1133">Transmembrane helix</keyword>
<dbReference type="SUPFAM" id="SSF53300">
    <property type="entry name" value="vWA-like"/>
    <property type="match status" value="1"/>
</dbReference>
<organism evidence="3 4">
    <name type="scientific">Syntrophomonas wolfei subsp. wolfei (strain DSM 2245B / Goettingen)</name>
    <dbReference type="NCBI Taxonomy" id="335541"/>
    <lineage>
        <taxon>Bacteria</taxon>
        <taxon>Bacillati</taxon>
        <taxon>Bacillota</taxon>
        <taxon>Clostridia</taxon>
        <taxon>Eubacteriales</taxon>
        <taxon>Syntrophomonadaceae</taxon>
        <taxon>Syntrophomonas</taxon>
    </lineage>
</organism>
<protein>
    <recommendedName>
        <fullName evidence="2">VWFA domain-containing protein</fullName>
    </recommendedName>
</protein>
<evidence type="ECO:0000313" key="4">
    <source>
        <dbReference type="Proteomes" id="UP000001968"/>
    </source>
</evidence>
<dbReference type="Proteomes" id="UP000001968">
    <property type="component" value="Chromosome"/>
</dbReference>
<dbReference type="PANTHER" id="PTHR37464:SF1">
    <property type="entry name" value="BLL2463 PROTEIN"/>
    <property type="match status" value="1"/>
</dbReference>
<proteinExistence type="predicted"/>
<sequence length="629" mass="70463">MRSTWITPHPSPLTLQYGEEKTLSLLNPAGLGFAAIIPLIILLYLLKRRFQEKVISSTYLWEEVLKDMEATTPWQRLKKNLLLFLQLLAAFLLVMALSRPYLPVAGGLEKQLLVVLDASASMMASDVTPSRWGMAQKEVEKLIDRLGPGEKMTLIKMGEQPEVLQAASGDKNELRRSLRDAQLKTGRADLEAALSLIASLSRDSRDIMLLIVSDGKTLPVEHDPRIKCPVEFIQIGRESDNLAITTLATRRDSGQVLALARVQNFGEKAVVSDIELRVDGELFDIREIKLEAEGAREIIWEDLPVRAESIQAILQRPDFLLADNEAWAVVEELTENRALLVSEGNLFLEKALNLLPGMELFKTSPAEYDPALADYQLFIFDGWLPARLPQASIIIVNPPPGNHWLAINGEAKNLSGIKAAGEDSLLRYIDSSDWQVARSQKLLCPDWARTLLESEDVPLLLTGQLSGRVAIFSFDLHESNIPLQTGFPILVHNLVGWLLPGNAGASFDLNRSRISFDPHPEAEAIYLQRPGEKEERYLPPFPRSFSASRPGLYQINQVLSDRIEISFLARNQGDPLESDIKPAALPWQALEADSRGGGERLGKKELWPWLCWAVLLLLLLEWEVYRRGY</sequence>
<dbReference type="STRING" id="335541.Swol_1717"/>
<dbReference type="Gene3D" id="3.40.50.410">
    <property type="entry name" value="von Willebrand factor, type A domain"/>
    <property type="match status" value="1"/>
</dbReference>
<name>Q0AW89_SYNWW</name>
<evidence type="ECO:0000259" key="2">
    <source>
        <dbReference type="PROSITE" id="PS50234"/>
    </source>
</evidence>
<accession>Q0AW89</accession>
<keyword evidence="1" id="KW-0472">Membrane</keyword>
<dbReference type="InterPro" id="IPR002035">
    <property type="entry name" value="VWF_A"/>
</dbReference>
<dbReference type="CDD" id="cd00198">
    <property type="entry name" value="vWFA"/>
    <property type="match status" value="1"/>
</dbReference>
<reference evidence="4" key="1">
    <citation type="journal article" date="2010" name="Environ. Microbiol.">
        <title>The genome of Syntrophomonas wolfei: new insights into syntrophic metabolism and biohydrogen production.</title>
        <authorList>
            <person name="Sieber J.R."/>
            <person name="Sims D.R."/>
            <person name="Han C."/>
            <person name="Kim E."/>
            <person name="Lykidis A."/>
            <person name="Lapidus A.L."/>
            <person name="McDonnald E."/>
            <person name="Rohlin L."/>
            <person name="Culley D.E."/>
            <person name="Gunsalus R."/>
            <person name="McInerney M.J."/>
        </authorList>
    </citation>
    <scope>NUCLEOTIDE SEQUENCE [LARGE SCALE GENOMIC DNA]</scope>
    <source>
        <strain evidence="4">DSM 2245B / Goettingen</strain>
    </source>
</reference>
<dbReference type="InterPro" id="IPR036465">
    <property type="entry name" value="vWFA_dom_sf"/>
</dbReference>
<dbReference type="AlphaFoldDB" id="Q0AW89"/>
<feature type="domain" description="VWFA" evidence="2">
    <location>
        <begin position="111"/>
        <end position="274"/>
    </location>
</feature>
<dbReference type="eggNOG" id="COG2304">
    <property type="taxonomic scope" value="Bacteria"/>
</dbReference>
<dbReference type="PROSITE" id="PS50234">
    <property type="entry name" value="VWFA"/>
    <property type="match status" value="1"/>
</dbReference>
<feature type="transmembrane region" description="Helical" evidence="1">
    <location>
        <begin position="25"/>
        <end position="46"/>
    </location>
</feature>
<dbReference type="HOGENOM" id="CLU_026368_1_0_9"/>
<evidence type="ECO:0000256" key="1">
    <source>
        <dbReference type="SAM" id="Phobius"/>
    </source>
</evidence>
<dbReference type="InterPro" id="IPR024163">
    <property type="entry name" value="Aerotolerance_reg_N"/>
</dbReference>
<dbReference type="KEGG" id="swo:Swol_1717"/>
<dbReference type="Pfam" id="PF07584">
    <property type="entry name" value="BatA"/>
    <property type="match status" value="1"/>
</dbReference>
<gene>
    <name evidence="3" type="ordered locus">Swol_1717</name>
</gene>
<keyword evidence="4" id="KW-1185">Reference proteome</keyword>